<dbReference type="InterPro" id="IPR000550">
    <property type="entry name" value="Hppk"/>
</dbReference>
<dbReference type="CDD" id="cd00483">
    <property type="entry name" value="HPPK"/>
    <property type="match status" value="1"/>
</dbReference>
<evidence type="ECO:0000256" key="5">
    <source>
        <dbReference type="ARBA" id="ARBA00022777"/>
    </source>
</evidence>
<protein>
    <recommendedName>
        <fullName evidence="2">2-amino-4-hydroxy-6-hydroxymethyldihydropteridine diphosphokinase</fullName>
        <ecNumber evidence="2">2.7.6.3</ecNumber>
    </recommendedName>
</protein>
<name>A0A1J5SXA3_9ZZZZ</name>
<dbReference type="GO" id="GO:0046656">
    <property type="term" value="P:folic acid biosynthetic process"/>
    <property type="evidence" value="ECO:0007669"/>
    <property type="project" value="UniProtKB-KW"/>
</dbReference>
<keyword evidence="4" id="KW-0547">Nucleotide-binding</keyword>
<feature type="domain" description="7,8-dihydro-6-hydroxymethylpterin-pyrophosphokinase" evidence="8">
    <location>
        <begin position="28"/>
        <end position="156"/>
    </location>
</feature>
<dbReference type="NCBIfam" id="TIGR01498">
    <property type="entry name" value="folK"/>
    <property type="match status" value="1"/>
</dbReference>
<dbReference type="PANTHER" id="PTHR43071:SF1">
    <property type="entry name" value="2-AMINO-4-HYDROXY-6-HYDROXYMETHYLDIHYDROPTERIDINE PYROPHOSPHOKINASE"/>
    <property type="match status" value="1"/>
</dbReference>
<reference evidence="9" key="1">
    <citation type="submission" date="2016-10" db="EMBL/GenBank/DDBJ databases">
        <title>Sequence of Gallionella enrichment culture.</title>
        <authorList>
            <person name="Poehlein A."/>
            <person name="Muehling M."/>
            <person name="Daniel R."/>
        </authorList>
    </citation>
    <scope>NUCLEOTIDE SEQUENCE</scope>
</reference>
<dbReference type="SUPFAM" id="SSF55083">
    <property type="entry name" value="6-hydroxymethyl-7,8-dihydropterin pyrophosphokinase, HPPK"/>
    <property type="match status" value="1"/>
</dbReference>
<dbReference type="GO" id="GO:0046654">
    <property type="term" value="P:tetrahydrofolate biosynthetic process"/>
    <property type="evidence" value="ECO:0007669"/>
    <property type="project" value="UniProtKB-UniPathway"/>
</dbReference>
<keyword evidence="5 9" id="KW-0418">Kinase</keyword>
<accession>A0A1J5SXA3</accession>
<organism evidence="9">
    <name type="scientific">mine drainage metagenome</name>
    <dbReference type="NCBI Taxonomy" id="410659"/>
    <lineage>
        <taxon>unclassified sequences</taxon>
        <taxon>metagenomes</taxon>
        <taxon>ecological metagenomes</taxon>
    </lineage>
</organism>
<dbReference type="EC" id="2.7.6.3" evidence="2"/>
<dbReference type="GO" id="GO:0003848">
    <property type="term" value="F:2-amino-4-hydroxy-6-hydroxymethyldihydropteridine diphosphokinase activity"/>
    <property type="evidence" value="ECO:0007669"/>
    <property type="project" value="UniProtKB-EC"/>
</dbReference>
<comment type="pathway">
    <text evidence="1">Cofactor biosynthesis; tetrahydrofolate biosynthesis; 2-amino-4-hydroxy-6-hydroxymethyl-7,8-dihydropteridine diphosphate from 7,8-dihydroneopterin triphosphate: step 4/4.</text>
</comment>
<evidence type="ECO:0000256" key="7">
    <source>
        <dbReference type="ARBA" id="ARBA00022909"/>
    </source>
</evidence>
<keyword evidence="3 9" id="KW-0808">Transferase</keyword>
<evidence type="ECO:0000256" key="2">
    <source>
        <dbReference type="ARBA" id="ARBA00013253"/>
    </source>
</evidence>
<comment type="caution">
    <text evidence="9">The sequence shown here is derived from an EMBL/GenBank/DDBJ whole genome shotgun (WGS) entry which is preliminary data.</text>
</comment>
<dbReference type="InterPro" id="IPR035907">
    <property type="entry name" value="Hppk_sf"/>
</dbReference>
<dbReference type="GO" id="GO:0016301">
    <property type="term" value="F:kinase activity"/>
    <property type="evidence" value="ECO:0007669"/>
    <property type="project" value="UniProtKB-KW"/>
</dbReference>
<dbReference type="AlphaFoldDB" id="A0A1J5SXA3"/>
<dbReference type="Pfam" id="PF01288">
    <property type="entry name" value="HPPK"/>
    <property type="match status" value="1"/>
</dbReference>
<evidence type="ECO:0000256" key="6">
    <source>
        <dbReference type="ARBA" id="ARBA00022840"/>
    </source>
</evidence>
<dbReference type="Gene3D" id="3.30.70.560">
    <property type="entry name" value="7,8-Dihydro-6-hydroxymethylpterin-pyrophosphokinase HPPK"/>
    <property type="match status" value="1"/>
</dbReference>
<sequence>MEHVQHVAGEVGLTGGLSPAASRPHTAFIGLGSNLADPVAQVSRALEALDRLAQTRVARRSSLYRSAPVGYLAQPDFINAVAQLETLLSPRALLDALLALELEQGRTREFCNAPRTLDLDILLYDDLIHHEHGLTIPHPQMHLRAFVLQPLLEIAPDSDIPGFGTAAAAAAQCKDQQLERLV</sequence>
<evidence type="ECO:0000313" key="9">
    <source>
        <dbReference type="EMBL" id="OIR08680.1"/>
    </source>
</evidence>
<dbReference type="EMBL" id="MLJW01000030">
    <property type="protein sequence ID" value="OIR08680.1"/>
    <property type="molecule type" value="Genomic_DNA"/>
</dbReference>
<evidence type="ECO:0000259" key="8">
    <source>
        <dbReference type="Pfam" id="PF01288"/>
    </source>
</evidence>
<keyword evidence="7" id="KW-0289">Folate biosynthesis</keyword>
<keyword evidence="6" id="KW-0067">ATP-binding</keyword>
<evidence type="ECO:0000256" key="3">
    <source>
        <dbReference type="ARBA" id="ARBA00022679"/>
    </source>
</evidence>
<dbReference type="PANTHER" id="PTHR43071">
    <property type="entry name" value="2-AMINO-4-HYDROXY-6-HYDROXYMETHYLDIHYDROPTERIDINE PYROPHOSPHOKINASE"/>
    <property type="match status" value="1"/>
</dbReference>
<evidence type="ECO:0000256" key="4">
    <source>
        <dbReference type="ARBA" id="ARBA00022741"/>
    </source>
</evidence>
<dbReference type="GO" id="GO:0005524">
    <property type="term" value="F:ATP binding"/>
    <property type="evidence" value="ECO:0007669"/>
    <property type="project" value="UniProtKB-KW"/>
</dbReference>
<evidence type="ECO:0000256" key="1">
    <source>
        <dbReference type="ARBA" id="ARBA00005051"/>
    </source>
</evidence>
<gene>
    <name evidence="9" type="primary">folK_3</name>
    <name evidence="9" type="ORF">GALL_90630</name>
</gene>
<proteinExistence type="predicted"/>
<dbReference type="UniPathway" id="UPA00077">
    <property type="reaction ID" value="UER00155"/>
</dbReference>